<dbReference type="InterPro" id="IPR016181">
    <property type="entry name" value="Acyl_CoA_acyltransferase"/>
</dbReference>
<dbReference type="Pfam" id="PF08445">
    <property type="entry name" value="FR47"/>
    <property type="match status" value="1"/>
</dbReference>
<dbReference type="PROSITE" id="PS51186">
    <property type="entry name" value="GNAT"/>
    <property type="match status" value="1"/>
</dbReference>
<dbReference type="Proteomes" id="UP000186817">
    <property type="component" value="Unassembled WGS sequence"/>
</dbReference>
<dbReference type="OrthoDB" id="427376at2759"/>
<organism evidence="3 4">
    <name type="scientific">Symbiodinium microadriaticum</name>
    <name type="common">Dinoflagellate</name>
    <name type="synonym">Zooxanthella microadriatica</name>
    <dbReference type="NCBI Taxonomy" id="2951"/>
    <lineage>
        <taxon>Eukaryota</taxon>
        <taxon>Sar</taxon>
        <taxon>Alveolata</taxon>
        <taxon>Dinophyceae</taxon>
        <taxon>Suessiales</taxon>
        <taxon>Symbiodiniaceae</taxon>
        <taxon>Symbiodinium</taxon>
    </lineage>
</organism>
<feature type="compositionally biased region" description="Pro residues" evidence="1">
    <location>
        <begin position="331"/>
        <end position="342"/>
    </location>
</feature>
<evidence type="ECO:0000313" key="3">
    <source>
        <dbReference type="EMBL" id="OLP88047.1"/>
    </source>
</evidence>
<dbReference type="AlphaFoldDB" id="A0A1Q9CYP0"/>
<dbReference type="SUPFAM" id="SSF55729">
    <property type="entry name" value="Acyl-CoA N-acyltransferases (Nat)"/>
    <property type="match status" value="1"/>
</dbReference>
<keyword evidence="4" id="KW-1185">Reference proteome</keyword>
<evidence type="ECO:0000256" key="1">
    <source>
        <dbReference type="SAM" id="MobiDB-lite"/>
    </source>
</evidence>
<evidence type="ECO:0000259" key="2">
    <source>
        <dbReference type="PROSITE" id="PS51186"/>
    </source>
</evidence>
<reference evidence="3 4" key="1">
    <citation type="submission" date="2016-02" db="EMBL/GenBank/DDBJ databases">
        <title>Genome analysis of coral dinoflagellate symbionts highlights evolutionary adaptations to a symbiotic lifestyle.</title>
        <authorList>
            <person name="Aranda M."/>
            <person name="Li Y."/>
            <person name="Liew Y.J."/>
            <person name="Baumgarten S."/>
            <person name="Simakov O."/>
            <person name="Wilson M."/>
            <person name="Piel J."/>
            <person name="Ashoor H."/>
            <person name="Bougouffa S."/>
            <person name="Bajic V.B."/>
            <person name="Ryu T."/>
            <person name="Ravasi T."/>
            <person name="Bayer T."/>
            <person name="Micklem G."/>
            <person name="Kim H."/>
            <person name="Bhak J."/>
            <person name="Lajeunesse T.C."/>
            <person name="Voolstra C.R."/>
        </authorList>
    </citation>
    <scope>NUCLEOTIDE SEQUENCE [LARGE SCALE GENOMIC DNA]</scope>
    <source>
        <strain evidence="3 4">CCMP2467</strain>
    </source>
</reference>
<dbReference type="InterPro" id="IPR000182">
    <property type="entry name" value="GNAT_dom"/>
</dbReference>
<gene>
    <name evidence="3" type="ORF">AK812_SmicGene30651</name>
</gene>
<dbReference type="GO" id="GO:0016747">
    <property type="term" value="F:acyltransferase activity, transferring groups other than amino-acyl groups"/>
    <property type="evidence" value="ECO:0007669"/>
    <property type="project" value="InterPro"/>
</dbReference>
<sequence>MEEAVEVRLHRDVEDFFAECSELVFRNLAQSQVLLGRVAKPTEVLSSPRALPTQSPLDQVKQLFSFHGPRARGVLVLSRWPTRPELSLMMAGEVKEAWVAEALSMVHPELTRMIMTAYGPQEVIEEAARALQNLRPAISWNLKMVTTNMELLSPYPEVGDPPAGQMLRVLPIKEAPFQAVPTGLCNEVLLAEEAVVEKLTDYYVAFKQDSGLSDPKETRESHRQAIEDLVATCEVYVWQVGTDIAAISAAARALADVGRGITMVYTSPPHRRRGYAAALVTKIGAALTKQGLRTCINADARGSHGAERLYARIGFAKQGGVGEASRGPGLGPLPPKPKPKSPSSPRKNPKDLSFAGAAEMLRQGHKDDGVPISYVKVPMLTSVTNESVVQRLSLDIDSVN</sequence>
<dbReference type="InterPro" id="IPR013653">
    <property type="entry name" value="GCN5-like_dom"/>
</dbReference>
<dbReference type="Gene3D" id="3.40.630.30">
    <property type="match status" value="1"/>
</dbReference>
<protein>
    <recommendedName>
        <fullName evidence="2">N-acetyltransferase domain-containing protein</fullName>
    </recommendedName>
</protein>
<dbReference type="OMA" id="RTCINAD"/>
<accession>A0A1Q9CYP0</accession>
<feature type="region of interest" description="Disordered" evidence="1">
    <location>
        <begin position="320"/>
        <end position="360"/>
    </location>
</feature>
<proteinExistence type="predicted"/>
<feature type="domain" description="N-acetyltransferase" evidence="2">
    <location>
        <begin position="186"/>
        <end position="339"/>
    </location>
</feature>
<dbReference type="EMBL" id="LSRX01000830">
    <property type="protein sequence ID" value="OLP88047.1"/>
    <property type="molecule type" value="Genomic_DNA"/>
</dbReference>
<evidence type="ECO:0000313" key="4">
    <source>
        <dbReference type="Proteomes" id="UP000186817"/>
    </source>
</evidence>
<name>A0A1Q9CYP0_SYMMI</name>
<comment type="caution">
    <text evidence="3">The sequence shown here is derived from an EMBL/GenBank/DDBJ whole genome shotgun (WGS) entry which is preliminary data.</text>
</comment>